<reference evidence="2" key="1">
    <citation type="journal article" date="2012" name="PLoS Genet.">
        <title>The genomes of the fungal plant pathogens Cladosporium fulvum and Dothistroma septosporum reveal adaptation to different hosts and lifestyles but also signatures of common ancestry.</title>
        <authorList>
            <person name="de Wit P.J.G.M."/>
            <person name="van der Burgt A."/>
            <person name="Oekmen B."/>
            <person name="Stergiopoulos I."/>
            <person name="Abd-Elsalam K.A."/>
            <person name="Aerts A.L."/>
            <person name="Bahkali A.H."/>
            <person name="Beenen H.G."/>
            <person name="Chettri P."/>
            <person name="Cox M.P."/>
            <person name="Datema E."/>
            <person name="de Vries R.P."/>
            <person name="Dhillon B."/>
            <person name="Ganley A.R."/>
            <person name="Griffiths S.A."/>
            <person name="Guo Y."/>
            <person name="Hamelin R.C."/>
            <person name="Henrissat B."/>
            <person name="Kabir M.S."/>
            <person name="Jashni M.K."/>
            <person name="Kema G."/>
            <person name="Klaubauf S."/>
            <person name="Lapidus A."/>
            <person name="Levasseur A."/>
            <person name="Lindquist E."/>
            <person name="Mehrabi R."/>
            <person name="Ohm R.A."/>
            <person name="Owen T.J."/>
            <person name="Salamov A."/>
            <person name="Schwelm A."/>
            <person name="Schijlen E."/>
            <person name="Sun H."/>
            <person name="van den Burg H.A."/>
            <person name="van Ham R.C.H.J."/>
            <person name="Zhang S."/>
            <person name="Goodwin S.B."/>
            <person name="Grigoriev I.V."/>
            <person name="Collemare J."/>
            <person name="Bradshaw R.E."/>
        </authorList>
    </citation>
    <scope>NUCLEOTIDE SEQUENCE [LARGE SCALE GENOMIC DNA]</scope>
    <source>
        <strain evidence="2">NZE10 / CBS 128990</strain>
    </source>
</reference>
<dbReference type="AlphaFoldDB" id="N1PCQ0"/>
<proteinExistence type="predicted"/>
<accession>N1PCQ0</accession>
<reference evidence="1 2" key="2">
    <citation type="journal article" date="2012" name="PLoS Pathog.">
        <title>Diverse lifestyles and strategies of plant pathogenesis encoded in the genomes of eighteen Dothideomycetes fungi.</title>
        <authorList>
            <person name="Ohm R.A."/>
            <person name="Feau N."/>
            <person name="Henrissat B."/>
            <person name="Schoch C.L."/>
            <person name="Horwitz B.A."/>
            <person name="Barry K.W."/>
            <person name="Condon B.J."/>
            <person name="Copeland A.C."/>
            <person name="Dhillon B."/>
            <person name="Glaser F."/>
            <person name="Hesse C.N."/>
            <person name="Kosti I."/>
            <person name="LaButti K."/>
            <person name="Lindquist E.A."/>
            <person name="Lucas S."/>
            <person name="Salamov A.A."/>
            <person name="Bradshaw R.E."/>
            <person name="Ciuffetti L."/>
            <person name="Hamelin R.C."/>
            <person name="Kema G.H.J."/>
            <person name="Lawrence C."/>
            <person name="Scott J.A."/>
            <person name="Spatafora J.W."/>
            <person name="Turgeon B.G."/>
            <person name="de Wit P.J.G.M."/>
            <person name="Zhong S."/>
            <person name="Goodwin S.B."/>
            <person name="Grigoriev I.V."/>
        </authorList>
    </citation>
    <scope>NUCLEOTIDE SEQUENCE [LARGE SCALE GENOMIC DNA]</scope>
    <source>
        <strain evidence="2">NZE10 / CBS 128990</strain>
    </source>
</reference>
<dbReference type="EMBL" id="KB446544">
    <property type="protein sequence ID" value="EME39804.1"/>
    <property type="molecule type" value="Genomic_DNA"/>
</dbReference>
<dbReference type="HOGENOM" id="CLU_2223198_0_0_1"/>
<evidence type="ECO:0000313" key="2">
    <source>
        <dbReference type="Proteomes" id="UP000016933"/>
    </source>
</evidence>
<dbReference type="OrthoDB" id="10387329at2759"/>
<gene>
    <name evidence="1" type="ORF">DOTSEDRAFT_27762</name>
</gene>
<keyword evidence="2" id="KW-1185">Reference proteome</keyword>
<sequence length="106" mass="11643">MSNPEIVYKGISDSYSIFYVEILIPDGAGNGEAYTLLTSLITALYEKSPKVLLREVDSLPYGAPRAFVVGIPERGNWPLDQAEGKWKEVIVRRVWPTGGEGGEDGQ</sequence>
<protein>
    <submittedName>
        <fullName evidence="1">Uncharacterized protein</fullName>
    </submittedName>
</protein>
<name>N1PCQ0_DOTSN</name>
<dbReference type="Proteomes" id="UP000016933">
    <property type="component" value="Unassembled WGS sequence"/>
</dbReference>
<organism evidence="1 2">
    <name type="scientific">Dothistroma septosporum (strain NZE10 / CBS 128990)</name>
    <name type="common">Red band needle blight fungus</name>
    <name type="synonym">Mycosphaerella pini</name>
    <dbReference type="NCBI Taxonomy" id="675120"/>
    <lineage>
        <taxon>Eukaryota</taxon>
        <taxon>Fungi</taxon>
        <taxon>Dikarya</taxon>
        <taxon>Ascomycota</taxon>
        <taxon>Pezizomycotina</taxon>
        <taxon>Dothideomycetes</taxon>
        <taxon>Dothideomycetidae</taxon>
        <taxon>Mycosphaerellales</taxon>
        <taxon>Mycosphaerellaceae</taxon>
        <taxon>Dothistroma</taxon>
    </lineage>
</organism>
<evidence type="ECO:0000313" key="1">
    <source>
        <dbReference type="EMBL" id="EME39804.1"/>
    </source>
</evidence>